<feature type="binding site" evidence="4 6">
    <location>
        <position position="167"/>
    </location>
    <ligand>
        <name>substrate</name>
    </ligand>
</feature>
<comment type="caution">
    <text evidence="8">The sequence shown here is derived from an EMBL/GenBank/DDBJ whole genome shotgun (WGS) entry which is preliminary data.</text>
</comment>
<keyword evidence="2 4" id="KW-0663">Pyridoxal phosphate</keyword>
<feature type="active site" description="Proton acceptor; specific for D-alanine" evidence="4">
    <location>
        <position position="65"/>
    </location>
</feature>
<dbReference type="EC" id="5.1.1.1" evidence="4"/>
<dbReference type="InterPro" id="IPR000821">
    <property type="entry name" value="Ala_racemase"/>
</dbReference>
<feature type="domain" description="Alanine racemase C-terminal" evidence="7">
    <location>
        <begin position="284"/>
        <end position="434"/>
    </location>
</feature>
<gene>
    <name evidence="8" type="ORF">BMAGN_1025</name>
</gene>
<accession>A0A087BE07</accession>
<organism evidence="8 9">
    <name type="scientific">Bifidobacterium magnum</name>
    <dbReference type="NCBI Taxonomy" id="1692"/>
    <lineage>
        <taxon>Bacteria</taxon>
        <taxon>Bacillati</taxon>
        <taxon>Actinomycetota</taxon>
        <taxon>Actinomycetes</taxon>
        <taxon>Bifidobacteriales</taxon>
        <taxon>Bifidobacteriaceae</taxon>
        <taxon>Bifidobacterium</taxon>
    </lineage>
</organism>
<keyword evidence="9" id="KW-1185">Reference proteome</keyword>
<dbReference type="Proteomes" id="UP000029052">
    <property type="component" value="Unassembled WGS sequence"/>
</dbReference>
<dbReference type="HAMAP" id="MF_01201">
    <property type="entry name" value="Ala_racemase"/>
    <property type="match status" value="1"/>
</dbReference>
<dbReference type="InterPro" id="IPR020622">
    <property type="entry name" value="Ala_racemase_pyridoxalP-BS"/>
</dbReference>
<evidence type="ECO:0000256" key="5">
    <source>
        <dbReference type="PIRSR" id="PIRSR600821-50"/>
    </source>
</evidence>
<dbReference type="GO" id="GO:0008784">
    <property type="term" value="F:alanine racemase activity"/>
    <property type="evidence" value="ECO:0007669"/>
    <property type="project" value="UniProtKB-UniRule"/>
</dbReference>
<proteinExistence type="inferred from homology"/>
<dbReference type="Pfam" id="PF00842">
    <property type="entry name" value="Ala_racemase_C"/>
    <property type="match status" value="1"/>
</dbReference>
<dbReference type="PANTHER" id="PTHR30511:SF0">
    <property type="entry name" value="ALANINE RACEMASE, CATABOLIC-RELATED"/>
    <property type="match status" value="1"/>
</dbReference>
<dbReference type="InterPro" id="IPR009006">
    <property type="entry name" value="Ala_racemase/Decarboxylase_C"/>
</dbReference>
<dbReference type="Gene3D" id="2.40.37.10">
    <property type="entry name" value="Lyase, Ornithine Decarboxylase, Chain A, domain 1"/>
    <property type="match status" value="1"/>
</dbReference>
<dbReference type="RefSeq" id="WP_022859633.1">
    <property type="nucleotide sequence ID" value="NZ_JGZB01000002.1"/>
</dbReference>
<dbReference type="eggNOG" id="COG0787">
    <property type="taxonomic scope" value="Bacteria"/>
</dbReference>
<dbReference type="Gene3D" id="3.20.20.10">
    <property type="entry name" value="Alanine racemase"/>
    <property type="match status" value="1"/>
</dbReference>
<comment type="function">
    <text evidence="4">Catalyzes the interconversion of L-alanine and D-alanine. May also act on other amino acids.</text>
</comment>
<evidence type="ECO:0000256" key="6">
    <source>
        <dbReference type="PIRSR" id="PIRSR600821-52"/>
    </source>
</evidence>
<dbReference type="SUPFAM" id="SSF51419">
    <property type="entry name" value="PLP-binding barrel"/>
    <property type="match status" value="1"/>
</dbReference>
<dbReference type="NCBIfam" id="TIGR00492">
    <property type="entry name" value="alr"/>
    <property type="match status" value="1"/>
</dbReference>
<sequence length="454" mass="49155">MTASALTQWDFSNKQGEANYQHALREYPAQAIVDMRVLRDNMRHLVQVVNADPNSPHTAVMGVVKADAYGHGLIPTALAALAGGATWLGTAQAREALLLRRAGIGEDRAHILTWVNNPLMVAYDELIKEHIDVSVGTLTALEHIVAAARQTGLKARLHVKVDTGFGRNGFTLAQFDEAAAALKAAADEGSIEIVGQWSHLAVADAPDVPDFVEETDRQIAVFEEFTRRMKDAGIAPQIRHLANTAATLTRPNIHYDLVRPGVGLYGYEADPAMGTPQDFELTPAMTLQAQISSVKTVSAGHGLSYGRVYVTDEETSAAIIPVGYADGIHRSASGFNETGSKHTTRLGAPLRVMTKDGPRIMRVSGRVCMDQFIIDLHGDAEQLGVHIGDTVELFGPGRGADFGEPTADDWAAAADTISYEIFTCLRNRVPRLYEHAREVLDESDLALMDESSLL</sequence>
<dbReference type="EMBL" id="JGZB01000002">
    <property type="protein sequence ID" value="KFI69257.1"/>
    <property type="molecule type" value="Genomic_DNA"/>
</dbReference>
<comment type="similarity">
    <text evidence="4">Belongs to the alanine racemase family.</text>
</comment>
<dbReference type="GO" id="GO:0030170">
    <property type="term" value="F:pyridoxal phosphate binding"/>
    <property type="evidence" value="ECO:0007669"/>
    <property type="project" value="UniProtKB-UniRule"/>
</dbReference>
<dbReference type="SMART" id="SM01005">
    <property type="entry name" value="Ala_racemase_C"/>
    <property type="match status" value="1"/>
</dbReference>
<feature type="binding site" evidence="4 6">
    <location>
        <position position="369"/>
    </location>
    <ligand>
        <name>substrate</name>
    </ligand>
</feature>
<protein>
    <recommendedName>
        <fullName evidence="4">Alanine racemase</fullName>
        <ecNumber evidence="4">5.1.1.1</ecNumber>
    </recommendedName>
</protein>
<dbReference type="InterPro" id="IPR011079">
    <property type="entry name" value="Ala_racemase_C"/>
</dbReference>
<evidence type="ECO:0000256" key="3">
    <source>
        <dbReference type="ARBA" id="ARBA00023235"/>
    </source>
</evidence>
<dbReference type="InterPro" id="IPR029066">
    <property type="entry name" value="PLP-binding_barrel"/>
</dbReference>
<evidence type="ECO:0000313" key="9">
    <source>
        <dbReference type="Proteomes" id="UP000029052"/>
    </source>
</evidence>
<dbReference type="CDD" id="cd00430">
    <property type="entry name" value="PLPDE_III_AR"/>
    <property type="match status" value="1"/>
</dbReference>
<reference evidence="8 9" key="1">
    <citation type="submission" date="2014-03" db="EMBL/GenBank/DDBJ databases">
        <title>Genomics of Bifidobacteria.</title>
        <authorList>
            <person name="Ventura M."/>
            <person name="Milani C."/>
            <person name="Lugli G.A."/>
        </authorList>
    </citation>
    <scope>NUCLEOTIDE SEQUENCE [LARGE SCALE GENOMIC DNA]</scope>
    <source>
        <strain evidence="8 9">LMG 11591</strain>
    </source>
</reference>
<dbReference type="InterPro" id="IPR001608">
    <property type="entry name" value="Ala_racemase_N"/>
</dbReference>
<dbReference type="PANTHER" id="PTHR30511">
    <property type="entry name" value="ALANINE RACEMASE"/>
    <property type="match status" value="1"/>
</dbReference>
<dbReference type="SUPFAM" id="SSF50621">
    <property type="entry name" value="Alanine racemase C-terminal domain-like"/>
    <property type="match status" value="1"/>
</dbReference>
<evidence type="ECO:0000259" key="7">
    <source>
        <dbReference type="SMART" id="SM01005"/>
    </source>
</evidence>
<dbReference type="PROSITE" id="PS00395">
    <property type="entry name" value="ALANINE_RACEMASE"/>
    <property type="match status" value="1"/>
</dbReference>
<dbReference type="Pfam" id="PF01168">
    <property type="entry name" value="Ala_racemase_N"/>
    <property type="match status" value="1"/>
</dbReference>
<dbReference type="GO" id="GO:0009252">
    <property type="term" value="P:peptidoglycan biosynthetic process"/>
    <property type="evidence" value="ECO:0007669"/>
    <property type="project" value="TreeGrafter"/>
</dbReference>
<evidence type="ECO:0000256" key="2">
    <source>
        <dbReference type="ARBA" id="ARBA00022898"/>
    </source>
</evidence>
<dbReference type="PRINTS" id="PR00992">
    <property type="entry name" value="ALARACEMASE"/>
</dbReference>
<evidence type="ECO:0000256" key="1">
    <source>
        <dbReference type="ARBA" id="ARBA00001933"/>
    </source>
</evidence>
<comment type="cofactor">
    <cofactor evidence="1 4 5">
        <name>pyridoxal 5'-phosphate</name>
        <dbReference type="ChEBI" id="CHEBI:597326"/>
    </cofactor>
</comment>
<keyword evidence="3 4" id="KW-0413">Isomerase</keyword>
<comment type="catalytic activity">
    <reaction evidence="4">
        <text>L-alanine = D-alanine</text>
        <dbReference type="Rhea" id="RHEA:20249"/>
        <dbReference type="ChEBI" id="CHEBI:57416"/>
        <dbReference type="ChEBI" id="CHEBI:57972"/>
        <dbReference type="EC" id="5.1.1.1"/>
    </reaction>
</comment>
<comment type="pathway">
    <text evidence="4">Amino-acid biosynthesis; D-alanine biosynthesis; D-alanine from L-alanine: step 1/1.</text>
</comment>
<dbReference type="AlphaFoldDB" id="A0A087BE07"/>
<name>A0A087BE07_9BIFI</name>
<dbReference type="GO" id="GO:0005829">
    <property type="term" value="C:cytosol"/>
    <property type="evidence" value="ECO:0007669"/>
    <property type="project" value="TreeGrafter"/>
</dbReference>
<dbReference type="GO" id="GO:0030632">
    <property type="term" value="P:D-alanine biosynthetic process"/>
    <property type="evidence" value="ECO:0007669"/>
    <property type="project" value="UniProtKB-UniRule"/>
</dbReference>
<dbReference type="STRING" id="1692.BMAGN_1025"/>
<feature type="active site" description="Proton acceptor; specific for L-alanine" evidence="4">
    <location>
        <position position="305"/>
    </location>
</feature>
<feature type="modified residue" description="N6-(pyridoxal phosphate)lysine" evidence="4 5">
    <location>
        <position position="65"/>
    </location>
</feature>
<evidence type="ECO:0000256" key="4">
    <source>
        <dbReference type="HAMAP-Rule" id="MF_01201"/>
    </source>
</evidence>
<evidence type="ECO:0000313" key="8">
    <source>
        <dbReference type="EMBL" id="KFI69257.1"/>
    </source>
</evidence>
<dbReference type="UniPathway" id="UPA00042">
    <property type="reaction ID" value="UER00497"/>
</dbReference>